<proteinExistence type="inferred from homology"/>
<dbReference type="EMBL" id="JBHTAS010000001">
    <property type="protein sequence ID" value="MFC7140678.1"/>
    <property type="molecule type" value="Genomic_DNA"/>
</dbReference>
<evidence type="ECO:0000256" key="7">
    <source>
        <dbReference type="ARBA" id="ARBA00049158"/>
    </source>
</evidence>
<comment type="pathway">
    <text evidence="1">Amino-acid biosynthesis; L-histidine biosynthesis; L-histidine from 5-phospho-alpha-D-ribose 1-diphosphate: step 8/9.</text>
</comment>
<evidence type="ECO:0000259" key="9">
    <source>
        <dbReference type="Pfam" id="PF02811"/>
    </source>
</evidence>
<keyword evidence="5" id="KW-0378">Hydrolase</keyword>
<dbReference type="AlphaFoldDB" id="A0ABD5XZW9"/>
<evidence type="ECO:0000256" key="4">
    <source>
        <dbReference type="ARBA" id="ARBA00022605"/>
    </source>
</evidence>
<name>A0ABD5XZW9_9EURY</name>
<reference evidence="10 11" key="1">
    <citation type="journal article" date="2019" name="Int. J. Syst. Evol. Microbiol.">
        <title>The Global Catalogue of Microorganisms (GCM) 10K type strain sequencing project: providing services to taxonomists for standard genome sequencing and annotation.</title>
        <authorList>
            <consortium name="The Broad Institute Genomics Platform"/>
            <consortium name="The Broad Institute Genome Sequencing Center for Infectious Disease"/>
            <person name="Wu L."/>
            <person name="Ma J."/>
        </authorList>
    </citation>
    <scope>NUCLEOTIDE SEQUENCE [LARGE SCALE GENOMIC DNA]</scope>
    <source>
        <strain evidence="10 11">XZYJT29</strain>
    </source>
</reference>
<dbReference type="PANTHER" id="PTHR21039:SF0">
    <property type="entry name" value="HISTIDINOL-PHOSPHATASE"/>
    <property type="match status" value="1"/>
</dbReference>
<comment type="similarity">
    <text evidence="2">Belongs to the PHP hydrolase family. HisK subfamily.</text>
</comment>
<dbReference type="Proteomes" id="UP001596432">
    <property type="component" value="Unassembled WGS sequence"/>
</dbReference>
<evidence type="ECO:0000256" key="8">
    <source>
        <dbReference type="SAM" id="MobiDB-lite"/>
    </source>
</evidence>
<feature type="region of interest" description="Disordered" evidence="8">
    <location>
        <begin position="243"/>
        <end position="270"/>
    </location>
</feature>
<dbReference type="PANTHER" id="PTHR21039">
    <property type="entry name" value="HISTIDINOL PHOSPHATASE-RELATED"/>
    <property type="match status" value="1"/>
</dbReference>
<comment type="catalytic activity">
    <reaction evidence="7">
        <text>L-histidinol phosphate + H2O = L-histidinol + phosphate</text>
        <dbReference type="Rhea" id="RHEA:14465"/>
        <dbReference type="ChEBI" id="CHEBI:15377"/>
        <dbReference type="ChEBI" id="CHEBI:43474"/>
        <dbReference type="ChEBI" id="CHEBI:57699"/>
        <dbReference type="ChEBI" id="CHEBI:57980"/>
        <dbReference type="EC" id="3.1.3.15"/>
    </reaction>
</comment>
<dbReference type="Pfam" id="PF02811">
    <property type="entry name" value="PHP"/>
    <property type="match status" value="1"/>
</dbReference>
<gene>
    <name evidence="10" type="ORF">ACFQMA_12720</name>
</gene>
<evidence type="ECO:0000256" key="5">
    <source>
        <dbReference type="ARBA" id="ARBA00022801"/>
    </source>
</evidence>
<evidence type="ECO:0000256" key="1">
    <source>
        <dbReference type="ARBA" id="ARBA00004970"/>
    </source>
</evidence>
<evidence type="ECO:0000256" key="6">
    <source>
        <dbReference type="ARBA" id="ARBA00023102"/>
    </source>
</evidence>
<evidence type="ECO:0000256" key="3">
    <source>
        <dbReference type="ARBA" id="ARBA00013085"/>
    </source>
</evidence>
<dbReference type="InterPro" id="IPR016195">
    <property type="entry name" value="Pol/histidinol_Pase-like"/>
</dbReference>
<accession>A0ABD5XZW9</accession>
<evidence type="ECO:0000256" key="2">
    <source>
        <dbReference type="ARBA" id="ARBA00009152"/>
    </source>
</evidence>
<dbReference type="InterPro" id="IPR004013">
    <property type="entry name" value="PHP_dom"/>
</dbReference>
<sequence>MRADLHAHTTYSDGSPLPAMCRAAERAGLDAVGFTDHCIAVGDDFGRRERYDLTETYERRREAIERMRPRTDITVWDAAEVSYVADAEAETAELLAAADFEYAIGSVHFAGPYDYTSPGQYVDASEETRRAAVERYFDAVVAAVESGLFDVLGHLDLPERMAPLRGYSREEDYERVAAALADSETVPEINAGRVHESLGRVHPDPAMLDAFLDRDVAFVLGSDSHAPAEIENRVPELRSVADEHGIDPLPADRILTGRAGASETESAPSR</sequence>
<organism evidence="10 11">
    <name type="scientific">Halosimplex aquaticum</name>
    <dbReference type="NCBI Taxonomy" id="3026162"/>
    <lineage>
        <taxon>Archaea</taxon>
        <taxon>Methanobacteriati</taxon>
        <taxon>Methanobacteriota</taxon>
        <taxon>Stenosarchaea group</taxon>
        <taxon>Halobacteria</taxon>
        <taxon>Halobacteriales</taxon>
        <taxon>Haloarculaceae</taxon>
        <taxon>Halosimplex</taxon>
    </lineage>
</organism>
<comment type="caution">
    <text evidence="10">The sequence shown here is derived from an EMBL/GenBank/DDBJ whole genome shotgun (WGS) entry which is preliminary data.</text>
</comment>
<dbReference type="GO" id="GO:0000105">
    <property type="term" value="P:L-histidine biosynthetic process"/>
    <property type="evidence" value="ECO:0007669"/>
    <property type="project" value="UniProtKB-KW"/>
</dbReference>
<feature type="domain" description="PHP" evidence="9">
    <location>
        <begin position="4"/>
        <end position="180"/>
    </location>
</feature>
<keyword evidence="11" id="KW-1185">Reference proteome</keyword>
<dbReference type="EC" id="3.1.3.15" evidence="3"/>
<evidence type="ECO:0000313" key="11">
    <source>
        <dbReference type="Proteomes" id="UP001596432"/>
    </source>
</evidence>
<dbReference type="RefSeq" id="WP_274321772.1">
    <property type="nucleotide sequence ID" value="NZ_CP118158.1"/>
</dbReference>
<keyword evidence="4" id="KW-0028">Amino-acid biosynthesis</keyword>
<keyword evidence="6" id="KW-0368">Histidine biosynthesis</keyword>
<dbReference type="InterPro" id="IPR010140">
    <property type="entry name" value="Histidinol_P_phosphatase_HisJ"/>
</dbReference>
<dbReference type="GeneID" id="78820984"/>
<dbReference type="SUPFAM" id="SSF89550">
    <property type="entry name" value="PHP domain-like"/>
    <property type="match status" value="1"/>
</dbReference>
<dbReference type="GO" id="GO:0004401">
    <property type="term" value="F:histidinol-phosphatase activity"/>
    <property type="evidence" value="ECO:0007669"/>
    <property type="project" value="UniProtKB-EC"/>
</dbReference>
<dbReference type="Gene3D" id="3.20.20.140">
    <property type="entry name" value="Metal-dependent hydrolases"/>
    <property type="match status" value="1"/>
</dbReference>
<protein>
    <recommendedName>
        <fullName evidence="3">histidinol-phosphatase</fullName>
        <ecNumber evidence="3">3.1.3.15</ecNumber>
    </recommendedName>
</protein>
<evidence type="ECO:0000313" key="10">
    <source>
        <dbReference type="EMBL" id="MFC7140678.1"/>
    </source>
</evidence>